<comment type="caution">
    <text evidence="1">The sequence shown here is derived from an EMBL/GenBank/DDBJ whole genome shotgun (WGS) entry which is preliminary data.</text>
</comment>
<sequence>MYAAQFMAAMRKEMNVENLIRERNFQPIFNWLDRHVWKRASLVNTDKLLIESTGEALNAQHLKDHLISRYLG</sequence>
<name>A0A090QP69_9GAMM</name>
<dbReference type="GO" id="GO:0006508">
    <property type="term" value="P:proteolysis"/>
    <property type="evidence" value="ECO:0007669"/>
    <property type="project" value="InterPro"/>
</dbReference>
<accession>A0A090QP69</accession>
<dbReference type="PANTHER" id="PTHR34217">
    <property type="entry name" value="METAL-DEPENDENT CARBOXYPEPTIDASE"/>
    <property type="match status" value="1"/>
</dbReference>
<dbReference type="SUPFAM" id="SSF55486">
    <property type="entry name" value="Metalloproteases ('zincins'), catalytic domain"/>
    <property type="match status" value="1"/>
</dbReference>
<dbReference type="PANTHER" id="PTHR34217:SF1">
    <property type="entry name" value="CARBOXYPEPTIDASE 1"/>
    <property type="match status" value="1"/>
</dbReference>
<organism evidence="1 2">
    <name type="scientific">Photobacterium aphoticum</name>
    <dbReference type="NCBI Taxonomy" id="754436"/>
    <lineage>
        <taxon>Bacteria</taxon>
        <taxon>Pseudomonadati</taxon>
        <taxon>Pseudomonadota</taxon>
        <taxon>Gammaproteobacteria</taxon>
        <taxon>Vibrionales</taxon>
        <taxon>Vibrionaceae</taxon>
        <taxon>Photobacterium</taxon>
    </lineage>
</organism>
<dbReference type="Proteomes" id="UP000029227">
    <property type="component" value="Unassembled WGS sequence"/>
</dbReference>
<dbReference type="STRING" id="754436.JCM19237_6508"/>
<keyword evidence="1" id="KW-0121">Carboxypeptidase</keyword>
<keyword evidence="1" id="KW-0645">Protease</keyword>
<dbReference type="EC" id="3.4.17.19" evidence="1"/>
<dbReference type="GO" id="GO:0004181">
    <property type="term" value="F:metallocarboxypeptidase activity"/>
    <property type="evidence" value="ECO:0007669"/>
    <property type="project" value="InterPro"/>
</dbReference>
<dbReference type="eggNOG" id="COG2317">
    <property type="taxonomic scope" value="Bacteria"/>
</dbReference>
<evidence type="ECO:0000313" key="2">
    <source>
        <dbReference type="Proteomes" id="UP000029227"/>
    </source>
</evidence>
<keyword evidence="1" id="KW-0378">Hydrolase</keyword>
<dbReference type="EMBL" id="BBMN01000002">
    <property type="protein sequence ID" value="GAL03614.1"/>
    <property type="molecule type" value="Genomic_DNA"/>
</dbReference>
<dbReference type="AlphaFoldDB" id="A0A090QP69"/>
<dbReference type="Pfam" id="PF02074">
    <property type="entry name" value="Peptidase_M32"/>
    <property type="match status" value="1"/>
</dbReference>
<dbReference type="InterPro" id="IPR001333">
    <property type="entry name" value="Peptidase_M32_Taq"/>
</dbReference>
<protein>
    <submittedName>
        <fullName evidence="1">Thermostable carboxypeptidase 1</fullName>
        <ecNumber evidence="1">3.4.17.19</ecNumber>
    </submittedName>
</protein>
<proteinExistence type="predicted"/>
<dbReference type="PROSITE" id="PS52034">
    <property type="entry name" value="PEPTIDASE_M32"/>
    <property type="match status" value="1"/>
</dbReference>
<evidence type="ECO:0000313" key="1">
    <source>
        <dbReference type="EMBL" id="GAL03614.1"/>
    </source>
</evidence>
<dbReference type="Gene3D" id="1.10.1370.30">
    <property type="match status" value="1"/>
</dbReference>
<gene>
    <name evidence="1" type="ORF">JCM19237_6508</name>
</gene>
<reference evidence="1 2" key="1">
    <citation type="journal article" date="2014" name="Genome Announc.">
        <title>Draft Genome Sequences of Two Vibrionaceae Species, Vibrio ponticus C121 and Photobacterium aphoticum C119, Isolated as Coral Reef Microbiota.</title>
        <authorList>
            <person name="Al-saari N."/>
            <person name="Meirelles P.M."/>
            <person name="Mino S."/>
            <person name="Suda W."/>
            <person name="Oshima K."/>
            <person name="Hattori M."/>
            <person name="Ohkuma M."/>
            <person name="Thompson F.L."/>
            <person name="Gomez-Gil B."/>
            <person name="Sawabe T."/>
            <person name="Sawabe T."/>
        </authorList>
    </citation>
    <scope>NUCLEOTIDE SEQUENCE [LARGE SCALE GENOMIC DNA]</scope>
    <source>
        <strain evidence="1 2">JCM 19237</strain>
    </source>
</reference>